<dbReference type="CDD" id="cd11618">
    <property type="entry name" value="ChtBD1_1"/>
    <property type="match status" value="1"/>
</dbReference>
<keyword evidence="7" id="KW-1185">Reference proteome</keyword>
<dbReference type="GeneID" id="27309294"/>
<feature type="coiled-coil region" evidence="3">
    <location>
        <begin position="140"/>
        <end position="241"/>
    </location>
</feature>
<evidence type="ECO:0000259" key="5">
    <source>
        <dbReference type="PROSITE" id="PS50941"/>
    </source>
</evidence>
<evidence type="ECO:0000313" key="6">
    <source>
        <dbReference type="EMBL" id="KIW08415.1"/>
    </source>
</evidence>
<protein>
    <recommendedName>
        <fullName evidence="5">Chitin-binding type-1 domain-containing protein</fullName>
    </recommendedName>
</protein>
<dbReference type="AlphaFoldDB" id="A0A0D2APD7"/>
<dbReference type="Proteomes" id="UP000053259">
    <property type="component" value="Unassembled WGS sequence"/>
</dbReference>
<evidence type="ECO:0000256" key="3">
    <source>
        <dbReference type="SAM" id="Coils"/>
    </source>
</evidence>
<dbReference type="EMBL" id="KN847531">
    <property type="protein sequence ID" value="KIW08415.1"/>
    <property type="molecule type" value="Genomic_DNA"/>
</dbReference>
<feature type="domain" description="Chitin-binding type-1" evidence="5">
    <location>
        <begin position="24"/>
        <end position="63"/>
    </location>
</feature>
<keyword evidence="4" id="KW-1133">Transmembrane helix</keyword>
<dbReference type="InterPro" id="IPR036861">
    <property type="entry name" value="Endochitinase-like_sf"/>
</dbReference>
<dbReference type="SUPFAM" id="SSF57016">
    <property type="entry name" value="Plant lectins/antimicrobial peptides"/>
    <property type="match status" value="1"/>
</dbReference>
<reference evidence="6 7" key="1">
    <citation type="submission" date="2015-01" db="EMBL/GenBank/DDBJ databases">
        <title>The Genome Sequence of Ochroconis gallopava CBS43764.</title>
        <authorList>
            <consortium name="The Broad Institute Genomics Platform"/>
            <person name="Cuomo C."/>
            <person name="de Hoog S."/>
            <person name="Gorbushina A."/>
            <person name="Stielow B."/>
            <person name="Teixiera M."/>
            <person name="Abouelleil A."/>
            <person name="Chapman S.B."/>
            <person name="Priest M."/>
            <person name="Young S.K."/>
            <person name="Wortman J."/>
            <person name="Nusbaum C."/>
            <person name="Birren B."/>
        </authorList>
    </citation>
    <scope>NUCLEOTIDE SEQUENCE [LARGE SCALE GENOMIC DNA]</scope>
    <source>
        <strain evidence="6 7">CBS 43764</strain>
    </source>
</reference>
<feature type="disulfide bond" evidence="2">
    <location>
        <begin position="37"/>
        <end position="51"/>
    </location>
</feature>
<gene>
    <name evidence="6" type="ORF">PV09_01321</name>
</gene>
<dbReference type="Gene3D" id="3.30.60.10">
    <property type="entry name" value="Endochitinase-like"/>
    <property type="match status" value="1"/>
</dbReference>
<dbReference type="GO" id="GO:0008061">
    <property type="term" value="F:chitin binding"/>
    <property type="evidence" value="ECO:0007669"/>
    <property type="project" value="UniProtKB-UniRule"/>
</dbReference>
<comment type="caution">
    <text evidence="2">Lacks conserved residue(s) required for the propagation of feature annotation.</text>
</comment>
<evidence type="ECO:0000313" key="7">
    <source>
        <dbReference type="Proteomes" id="UP000053259"/>
    </source>
</evidence>
<dbReference type="InParanoid" id="A0A0D2APD7"/>
<name>A0A0D2APD7_9PEZI</name>
<evidence type="ECO:0000256" key="4">
    <source>
        <dbReference type="SAM" id="Phobius"/>
    </source>
</evidence>
<dbReference type="OrthoDB" id="1193027at2759"/>
<keyword evidence="4" id="KW-0472">Membrane</keyword>
<dbReference type="RefSeq" id="XP_016218284.1">
    <property type="nucleotide sequence ID" value="XM_016354189.1"/>
</dbReference>
<proteinExistence type="predicted"/>
<keyword evidence="2" id="KW-1015">Disulfide bond</keyword>
<dbReference type="VEuPathDB" id="FungiDB:PV09_01321"/>
<evidence type="ECO:0000256" key="2">
    <source>
        <dbReference type="PROSITE-ProRule" id="PRU00261"/>
    </source>
</evidence>
<dbReference type="PROSITE" id="PS50941">
    <property type="entry name" value="CHIT_BIND_I_2"/>
    <property type="match status" value="1"/>
</dbReference>
<accession>A0A0D2APD7</accession>
<keyword evidence="3" id="KW-0175">Coiled coil</keyword>
<sequence length="245" mass="27357">MKLVPRLALASTPYSTATNYGILCVNDTCVDSVYGPCCSTSGFCGSSDNYCGFLNCVSGPCQKPDLLANTSDVIVEAAALSVLTESSVRNACLLWMGLGVFLALLFVAVVLGAMESAFETPTEKTRRLARAREARIKKALANARASLDAEKRRRAELQDVHDDEIADHERTTQELQSLRTQLISEESRHEHQVEELRRRLNELTEDRTRLNRELREKRLALDEKTREVDELVSQFEFLQSSMAAV</sequence>
<keyword evidence="4" id="KW-0812">Transmembrane</keyword>
<dbReference type="InterPro" id="IPR001002">
    <property type="entry name" value="Chitin-bd_1"/>
</dbReference>
<dbReference type="HOGENOM" id="CLU_1134301_0_0_1"/>
<organism evidence="6 7">
    <name type="scientific">Verruconis gallopava</name>
    <dbReference type="NCBI Taxonomy" id="253628"/>
    <lineage>
        <taxon>Eukaryota</taxon>
        <taxon>Fungi</taxon>
        <taxon>Dikarya</taxon>
        <taxon>Ascomycota</taxon>
        <taxon>Pezizomycotina</taxon>
        <taxon>Dothideomycetes</taxon>
        <taxon>Pleosporomycetidae</taxon>
        <taxon>Venturiales</taxon>
        <taxon>Sympoventuriaceae</taxon>
        <taxon>Verruconis</taxon>
    </lineage>
</organism>
<dbReference type="SMART" id="SM00270">
    <property type="entry name" value="ChtBD1"/>
    <property type="match status" value="1"/>
</dbReference>
<feature type="transmembrane region" description="Helical" evidence="4">
    <location>
        <begin position="93"/>
        <end position="114"/>
    </location>
</feature>
<keyword evidence="1 2" id="KW-0147">Chitin-binding</keyword>
<evidence type="ECO:0000256" key="1">
    <source>
        <dbReference type="ARBA" id="ARBA00022669"/>
    </source>
</evidence>